<comment type="similarity">
    <text evidence="1">Belongs to the UPF0415 family.</text>
</comment>
<evidence type="ECO:0008006" key="6">
    <source>
        <dbReference type="Google" id="ProtNLM"/>
    </source>
</evidence>
<keyword evidence="5" id="KW-1185">Reference proteome</keyword>
<evidence type="ECO:0000256" key="1">
    <source>
        <dbReference type="ARBA" id="ARBA00006588"/>
    </source>
</evidence>
<feature type="domain" description="DUF1308" evidence="2">
    <location>
        <begin position="225"/>
        <end position="385"/>
    </location>
</feature>
<dbReference type="Pfam" id="PF18474">
    <property type="entry name" value="DUF5614"/>
    <property type="match status" value="1"/>
</dbReference>
<dbReference type="EMBL" id="MU825396">
    <property type="protein sequence ID" value="KAJ7394633.1"/>
    <property type="molecule type" value="Genomic_DNA"/>
</dbReference>
<comment type="caution">
    <text evidence="4">The sequence shown here is derived from an EMBL/GenBank/DDBJ whole genome shotgun (WGS) entry which is preliminary data.</text>
</comment>
<dbReference type="Pfam" id="PF07000">
    <property type="entry name" value="DUF1308"/>
    <property type="match status" value="1"/>
</dbReference>
<reference evidence="4" key="1">
    <citation type="submission" date="2023-01" db="EMBL/GenBank/DDBJ databases">
        <title>Genome assembly of the deep-sea coral Lophelia pertusa.</title>
        <authorList>
            <person name="Herrera S."/>
            <person name="Cordes E."/>
        </authorList>
    </citation>
    <scope>NUCLEOTIDE SEQUENCE</scope>
    <source>
        <strain evidence="4">USNM1676648</strain>
        <tissue evidence="4">Polyp</tissue>
    </source>
</reference>
<evidence type="ECO:0000313" key="5">
    <source>
        <dbReference type="Proteomes" id="UP001163046"/>
    </source>
</evidence>
<protein>
    <recommendedName>
        <fullName evidence="6">DUF1308 domain-containing protein</fullName>
    </recommendedName>
</protein>
<name>A0A9X0DDD9_9CNID</name>
<dbReference type="PANTHER" id="PTHR13379:SF0">
    <property type="entry name" value="UPF0415 PROTEIN C7ORF25"/>
    <property type="match status" value="1"/>
</dbReference>
<feature type="domain" description="DUF5614" evidence="3">
    <location>
        <begin position="10"/>
        <end position="193"/>
    </location>
</feature>
<dbReference type="Proteomes" id="UP001163046">
    <property type="component" value="Unassembled WGS sequence"/>
</dbReference>
<organism evidence="4 5">
    <name type="scientific">Desmophyllum pertusum</name>
    <dbReference type="NCBI Taxonomy" id="174260"/>
    <lineage>
        <taxon>Eukaryota</taxon>
        <taxon>Metazoa</taxon>
        <taxon>Cnidaria</taxon>
        <taxon>Anthozoa</taxon>
        <taxon>Hexacorallia</taxon>
        <taxon>Scleractinia</taxon>
        <taxon>Caryophylliina</taxon>
        <taxon>Caryophylliidae</taxon>
        <taxon>Desmophyllum</taxon>
    </lineage>
</organism>
<gene>
    <name evidence="4" type="ORF">OS493_000452</name>
</gene>
<evidence type="ECO:0000259" key="3">
    <source>
        <dbReference type="Pfam" id="PF18474"/>
    </source>
</evidence>
<dbReference type="PANTHER" id="PTHR13379">
    <property type="entry name" value="UNCHARACTERIZED DUF1308"/>
    <property type="match status" value="1"/>
</dbReference>
<evidence type="ECO:0000259" key="2">
    <source>
        <dbReference type="Pfam" id="PF07000"/>
    </source>
</evidence>
<dbReference type="AlphaFoldDB" id="A0A9X0DDD9"/>
<dbReference type="InterPro" id="IPR041076">
    <property type="entry name" value="DUF5614"/>
</dbReference>
<sequence length="395" mass="43463">MADEQDESPEKFLSQRIEKANELLKICDTLDKAIEGLPKLRRKILAELKFLTSLTSSELTLKHSHIKSTNLLFLEAVLLTVEDESDVTAVFKPFCFLGPNSTKLNCTVDIVASSGCCWIKVTARNASALHRTWQGQGDFGDKDIVYQAEELQEASKQHLVNYSTPLVMLSCLNGITESLAKALENTGIYVKGKRLPDPGNEALAHVDHTITDGRPCVHVQECNCVNLDVTAMIAYVSALTNGGCGFVFKEAILTEQAKQERQNPVLPKLKIFFKGKELFACQSAVRDFNAILKTVGGEKEQERARALLEKVTIVEDNPSIRSTSMQTSASIKERSKIIFGTGDSLKAITTTANVAFTRAAASQGVEFSVFIHESRALTELKESQASLVYLEQDVT</sequence>
<dbReference type="InterPro" id="IPR010733">
    <property type="entry name" value="DUF1308"/>
</dbReference>
<evidence type="ECO:0000313" key="4">
    <source>
        <dbReference type="EMBL" id="KAJ7394633.1"/>
    </source>
</evidence>
<proteinExistence type="inferred from homology"/>
<accession>A0A9X0DDD9</accession>
<dbReference type="OrthoDB" id="441890at2759"/>